<dbReference type="AlphaFoldDB" id="A0A0A2HJX7"/>
<dbReference type="RefSeq" id="WP_041347884.1">
    <property type="nucleotide sequence ID" value="NZ_CP069280.1"/>
</dbReference>
<dbReference type="EMBL" id="SWND01000009">
    <property type="protein sequence ID" value="NFF03047.1"/>
    <property type="molecule type" value="Genomic_DNA"/>
</dbReference>
<organism evidence="1 3">
    <name type="scientific">Clostridium botulinum</name>
    <dbReference type="NCBI Taxonomy" id="1491"/>
    <lineage>
        <taxon>Bacteria</taxon>
        <taxon>Bacillati</taxon>
        <taxon>Bacillota</taxon>
        <taxon>Clostridia</taxon>
        <taxon>Eubacteriales</taxon>
        <taxon>Clostridiaceae</taxon>
        <taxon>Clostridium</taxon>
    </lineage>
</organism>
<reference evidence="2 4" key="1">
    <citation type="journal article" date="2014" name="J. Infect. Dis.">
        <title>Molecular characterization of a novel botulinum neurotoxin type H gene.</title>
        <authorList>
            <person name="Dover N."/>
            <person name="Barash J.R."/>
            <person name="Hill K.K."/>
            <person name="Xie G."/>
            <person name="Arnon S.S."/>
        </authorList>
    </citation>
    <scope>NUCLEOTIDE SEQUENCE [LARGE SCALE GENOMIC DNA]</scope>
    <source>
        <strain evidence="2 4">IBCA10-7060</strain>
    </source>
</reference>
<name>A0A0A2HJX7_CLOBO</name>
<evidence type="ECO:0000313" key="3">
    <source>
        <dbReference type="Proteomes" id="UP000472521"/>
    </source>
</evidence>
<dbReference type="InterPro" id="IPR016621">
    <property type="entry name" value="UCP014543"/>
</dbReference>
<dbReference type="Proteomes" id="UP000663464">
    <property type="component" value="Chromosome"/>
</dbReference>
<evidence type="ECO:0000313" key="2">
    <source>
        <dbReference type="EMBL" id="QRI53499.1"/>
    </source>
</evidence>
<proteinExistence type="predicted"/>
<gene>
    <name evidence="1" type="ORF">FCV25_15030</name>
    <name evidence="2" type="ORF">JQS73_19300</name>
</gene>
<dbReference type="STRING" id="413999.CBO3560"/>
<dbReference type="Proteomes" id="UP000472521">
    <property type="component" value="Unassembled WGS sequence"/>
</dbReference>
<dbReference type="Pfam" id="PF12646">
    <property type="entry name" value="DUF3783"/>
    <property type="match status" value="1"/>
</dbReference>
<dbReference type="PIRSF" id="PIRSF014543">
    <property type="entry name" value="UCP014543"/>
    <property type="match status" value="1"/>
</dbReference>
<reference evidence="1 3" key="2">
    <citation type="submission" date="2019-04" db="EMBL/GenBank/DDBJ databases">
        <title>Genome sequencing of Clostridium botulinum Groups I-IV and Clostridium butyricum.</title>
        <authorList>
            <person name="Brunt J."/>
            <person name="Van Vliet A.H.M."/>
            <person name="Stringer S.C."/>
            <person name="Carter A.T."/>
            <person name="Peck M.W."/>
        </authorList>
    </citation>
    <scope>NUCLEOTIDE SEQUENCE [LARGE SCALE GENOMIC DNA]</scope>
    <source>
        <strain evidence="1 3">IFR 18/054</strain>
    </source>
</reference>
<dbReference type="EMBL" id="CP069280">
    <property type="protein sequence ID" value="QRI53499.1"/>
    <property type="molecule type" value="Genomic_DNA"/>
</dbReference>
<protein>
    <submittedName>
        <fullName evidence="1">DUF3783 domain-containing protein</fullName>
    </submittedName>
</protein>
<evidence type="ECO:0000313" key="4">
    <source>
        <dbReference type="Proteomes" id="UP000663464"/>
    </source>
</evidence>
<evidence type="ECO:0000313" key="1">
    <source>
        <dbReference type="EMBL" id="NFF03047.1"/>
    </source>
</evidence>
<accession>A0A0A2HJX7</accession>
<sequence length="124" mass="14710">MINNKLMLVYGLKEAELNLLKDMCANNNLPNYKIVNKSMCKMKLRDIIKGMNLEVEDVDMPEEKVVIFNNFSDNELELGVKKIKEILKPVPIMAVVTETSIDWEFKYLVDHLMEEREWYRKQNR</sequence>
<reference evidence="2" key="3">
    <citation type="submission" date="2021-02" db="EMBL/GenBank/DDBJ databases">
        <authorList>
            <person name="Dover N."/>
            <person name="Barash J.R."/>
            <person name="Bell J.M."/>
            <person name="Sylvester M.D."/>
            <person name="Arnon S."/>
        </authorList>
    </citation>
    <scope>NUCLEOTIDE SEQUENCE</scope>
    <source>
        <strain evidence="2">IBCA10-7060</strain>
    </source>
</reference>
<dbReference type="eggNOG" id="ENOG5033FFM">
    <property type="taxonomic scope" value="Bacteria"/>
</dbReference>